<feature type="region of interest" description="Disordered" evidence="1">
    <location>
        <begin position="188"/>
        <end position="213"/>
    </location>
</feature>
<protein>
    <submittedName>
        <fullName evidence="2">Uncharacterized protein</fullName>
    </submittedName>
</protein>
<feature type="compositionally biased region" description="Basic residues" evidence="1">
    <location>
        <begin position="76"/>
        <end position="90"/>
    </location>
</feature>
<evidence type="ECO:0000256" key="1">
    <source>
        <dbReference type="SAM" id="MobiDB-lite"/>
    </source>
</evidence>
<keyword evidence="3" id="KW-1185">Reference proteome</keyword>
<feature type="region of interest" description="Disordered" evidence="1">
    <location>
        <begin position="69"/>
        <end position="113"/>
    </location>
</feature>
<evidence type="ECO:0000313" key="3">
    <source>
        <dbReference type="Proteomes" id="UP000275078"/>
    </source>
</evidence>
<evidence type="ECO:0000313" key="2">
    <source>
        <dbReference type="EMBL" id="RPA76750.1"/>
    </source>
</evidence>
<accession>A0A3N4HXZ4</accession>
<dbReference type="EMBL" id="ML119738">
    <property type="protein sequence ID" value="RPA76750.1"/>
    <property type="molecule type" value="Genomic_DNA"/>
</dbReference>
<proteinExistence type="predicted"/>
<reference evidence="2 3" key="1">
    <citation type="journal article" date="2018" name="Nat. Ecol. Evol.">
        <title>Pezizomycetes genomes reveal the molecular basis of ectomycorrhizal truffle lifestyle.</title>
        <authorList>
            <person name="Murat C."/>
            <person name="Payen T."/>
            <person name="Noel B."/>
            <person name="Kuo A."/>
            <person name="Morin E."/>
            <person name="Chen J."/>
            <person name="Kohler A."/>
            <person name="Krizsan K."/>
            <person name="Balestrini R."/>
            <person name="Da Silva C."/>
            <person name="Montanini B."/>
            <person name="Hainaut M."/>
            <person name="Levati E."/>
            <person name="Barry K.W."/>
            <person name="Belfiori B."/>
            <person name="Cichocki N."/>
            <person name="Clum A."/>
            <person name="Dockter R.B."/>
            <person name="Fauchery L."/>
            <person name="Guy J."/>
            <person name="Iotti M."/>
            <person name="Le Tacon F."/>
            <person name="Lindquist E.A."/>
            <person name="Lipzen A."/>
            <person name="Malagnac F."/>
            <person name="Mello A."/>
            <person name="Molinier V."/>
            <person name="Miyauchi S."/>
            <person name="Poulain J."/>
            <person name="Riccioni C."/>
            <person name="Rubini A."/>
            <person name="Sitrit Y."/>
            <person name="Splivallo R."/>
            <person name="Traeger S."/>
            <person name="Wang M."/>
            <person name="Zifcakova L."/>
            <person name="Wipf D."/>
            <person name="Zambonelli A."/>
            <person name="Paolocci F."/>
            <person name="Nowrousian M."/>
            <person name="Ottonello S."/>
            <person name="Baldrian P."/>
            <person name="Spatafora J.W."/>
            <person name="Henrissat B."/>
            <person name="Nagy L.G."/>
            <person name="Aury J.M."/>
            <person name="Wincker P."/>
            <person name="Grigoriev I.V."/>
            <person name="Bonfante P."/>
            <person name="Martin F.M."/>
        </authorList>
    </citation>
    <scope>NUCLEOTIDE SEQUENCE [LARGE SCALE GENOMIC DNA]</scope>
    <source>
        <strain evidence="2 3">RN42</strain>
    </source>
</reference>
<dbReference type="Proteomes" id="UP000275078">
    <property type="component" value="Unassembled WGS sequence"/>
</dbReference>
<sequence>MCPISNLVGRFGAGDCDDGRFERHSIAGRRVDSGKRYRLLPTSTKIKRHRRERGKAGGFRQTLELTSAAAGSRALRSGRQRHRVKLRRPSPSKVEDRGSNIVTSTTTSCTETPKHHSEIRWWSSTEASKNVLPQTTFQASCISFPLHPPISFPNRQTPNRPSNPSFAPPINQRLLAWHILGRQAPTYTITHHTPPRRSGQTPCLGASRQAQCY</sequence>
<gene>
    <name evidence="2" type="ORF">BJ508DRAFT_417461</name>
</gene>
<dbReference type="AlphaFoldDB" id="A0A3N4HXZ4"/>
<name>A0A3N4HXZ4_ASCIM</name>
<organism evidence="2 3">
    <name type="scientific">Ascobolus immersus RN42</name>
    <dbReference type="NCBI Taxonomy" id="1160509"/>
    <lineage>
        <taxon>Eukaryota</taxon>
        <taxon>Fungi</taxon>
        <taxon>Dikarya</taxon>
        <taxon>Ascomycota</taxon>
        <taxon>Pezizomycotina</taxon>
        <taxon>Pezizomycetes</taxon>
        <taxon>Pezizales</taxon>
        <taxon>Ascobolaceae</taxon>
        <taxon>Ascobolus</taxon>
    </lineage>
</organism>